<dbReference type="Proteomes" id="UP000070444">
    <property type="component" value="Unassembled WGS sequence"/>
</dbReference>
<evidence type="ECO:0000256" key="7">
    <source>
        <dbReference type="ARBA" id="ARBA00023034"/>
    </source>
</evidence>
<dbReference type="GO" id="GO:0030008">
    <property type="term" value="C:TRAPP complex"/>
    <property type="evidence" value="ECO:0007669"/>
    <property type="project" value="InterPro"/>
</dbReference>
<dbReference type="InterPro" id="IPR007194">
    <property type="entry name" value="TRAPP_component"/>
</dbReference>
<accession>A0A137PHX9</accession>
<evidence type="ECO:0000256" key="5">
    <source>
        <dbReference type="ARBA" id="ARBA00022824"/>
    </source>
</evidence>
<evidence type="ECO:0000256" key="4">
    <source>
        <dbReference type="ARBA" id="ARBA00022448"/>
    </source>
</evidence>
<evidence type="ECO:0000256" key="3">
    <source>
        <dbReference type="ARBA" id="ARBA00006218"/>
    </source>
</evidence>
<organism evidence="9 10">
    <name type="scientific">Conidiobolus coronatus (strain ATCC 28846 / CBS 209.66 / NRRL 28638)</name>
    <name type="common">Delacroixia coronata</name>
    <dbReference type="NCBI Taxonomy" id="796925"/>
    <lineage>
        <taxon>Eukaryota</taxon>
        <taxon>Fungi</taxon>
        <taxon>Fungi incertae sedis</taxon>
        <taxon>Zoopagomycota</taxon>
        <taxon>Entomophthoromycotina</taxon>
        <taxon>Entomophthoromycetes</taxon>
        <taxon>Entomophthorales</taxon>
        <taxon>Ancylistaceae</taxon>
        <taxon>Conidiobolus</taxon>
    </lineage>
</organism>
<dbReference type="AlphaFoldDB" id="A0A137PHX9"/>
<dbReference type="STRING" id="796925.A0A137PHX9"/>
<dbReference type="SUPFAM" id="SSF111126">
    <property type="entry name" value="Ligand-binding domain in the NO signalling and Golgi transport"/>
    <property type="match status" value="1"/>
</dbReference>
<dbReference type="InterPro" id="IPR016721">
    <property type="entry name" value="Bet3"/>
</dbReference>
<dbReference type="InterPro" id="IPR024096">
    <property type="entry name" value="NO_sig/Golgi_transp_ligand-bd"/>
</dbReference>
<keyword evidence="7 8" id="KW-0333">Golgi apparatus</keyword>
<evidence type="ECO:0000313" key="9">
    <source>
        <dbReference type="EMBL" id="KXN74613.1"/>
    </source>
</evidence>
<evidence type="ECO:0000256" key="8">
    <source>
        <dbReference type="PIRNR" id="PIRNR018293"/>
    </source>
</evidence>
<evidence type="ECO:0000256" key="2">
    <source>
        <dbReference type="ARBA" id="ARBA00004240"/>
    </source>
</evidence>
<gene>
    <name evidence="9" type="ORF">CONCODRAFT_76824</name>
</gene>
<dbReference type="GO" id="GO:0048193">
    <property type="term" value="P:Golgi vesicle transport"/>
    <property type="evidence" value="ECO:0007669"/>
    <property type="project" value="InterPro"/>
</dbReference>
<dbReference type="CDD" id="cd14942">
    <property type="entry name" value="TRAPPC3_bet3"/>
    <property type="match status" value="1"/>
</dbReference>
<keyword evidence="5" id="KW-0256">Endoplasmic reticulum</keyword>
<dbReference type="Gene3D" id="3.30.1380.20">
    <property type="entry name" value="Trafficking protein particle complex subunit 3"/>
    <property type="match status" value="1"/>
</dbReference>
<reference evidence="9 10" key="1">
    <citation type="journal article" date="2015" name="Genome Biol. Evol.">
        <title>Phylogenomic analyses indicate that early fungi evolved digesting cell walls of algal ancestors of land plants.</title>
        <authorList>
            <person name="Chang Y."/>
            <person name="Wang S."/>
            <person name="Sekimoto S."/>
            <person name="Aerts A.L."/>
            <person name="Choi C."/>
            <person name="Clum A."/>
            <person name="LaButti K.M."/>
            <person name="Lindquist E.A."/>
            <person name="Yee Ngan C."/>
            <person name="Ohm R.A."/>
            <person name="Salamov A.A."/>
            <person name="Grigoriev I.V."/>
            <person name="Spatafora J.W."/>
            <person name="Berbee M.L."/>
        </authorList>
    </citation>
    <scope>NUCLEOTIDE SEQUENCE [LARGE SCALE GENOMIC DNA]</scope>
    <source>
        <strain evidence="9 10">NRRL 28638</strain>
    </source>
</reference>
<proteinExistence type="inferred from homology"/>
<dbReference type="OrthoDB" id="10262857at2759"/>
<keyword evidence="4 8" id="KW-0813">Transport</keyword>
<sequence length="187" mass="21316">MSKNYKQIGEDIWKGQTQKLNAEIFCLTYGSLVVQLVKDCETYAAVNEQLDKMGYNIGIRLIEELLSKANITSCQDFRETGEIISKLGFKYFLNITPLVQNYNAEEREFTLVFEDNPLAEFVELPEDALNELWYSNILCGILRGALEMVLLQVECTFLSDTLRGDDSTSIKVKLIKHLDEQVPASED</sequence>
<keyword evidence="10" id="KW-1185">Reference proteome</keyword>
<dbReference type="EMBL" id="KQ964422">
    <property type="protein sequence ID" value="KXN74613.1"/>
    <property type="molecule type" value="Genomic_DNA"/>
</dbReference>
<name>A0A137PHX9_CONC2</name>
<dbReference type="OMA" id="MVQMQVQ"/>
<comment type="similarity">
    <text evidence="3 8">Belongs to the TRAPP small subunits family. BET3 subfamily.</text>
</comment>
<keyword evidence="6 8" id="KW-0931">ER-Golgi transport</keyword>
<dbReference type="PIRSF" id="PIRSF018293">
    <property type="entry name" value="TRAPP_I_complex_Bet3"/>
    <property type="match status" value="1"/>
</dbReference>
<evidence type="ECO:0000256" key="1">
    <source>
        <dbReference type="ARBA" id="ARBA00004222"/>
    </source>
</evidence>
<dbReference type="PANTHER" id="PTHR13048">
    <property type="entry name" value="TRAFFICKING PROTEIN PARTICLE COMPLEX SUBUNIT 3"/>
    <property type="match status" value="1"/>
</dbReference>
<evidence type="ECO:0000313" key="10">
    <source>
        <dbReference type="Proteomes" id="UP000070444"/>
    </source>
</evidence>
<dbReference type="GO" id="GO:0005783">
    <property type="term" value="C:endoplasmic reticulum"/>
    <property type="evidence" value="ECO:0007669"/>
    <property type="project" value="UniProtKB-SubCell"/>
</dbReference>
<comment type="subcellular location">
    <subcellularLocation>
        <location evidence="2">Endoplasmic reticulum</location>
    </subcellularLocation>
    <subcellularLocation>
        <location evidence="1 8">Golgi apparatus</location>
        <location evidence="1 8">cis-Golgi network</location>
    </subcellularLocation>
</comment>
<dbReference type="FunFam" id="3.30.1380.20:FF:000001">
    <property type="entry name" value="Trafficking protein particle complex subunit BET3"/>
    <property type="match status" value="1"/>
</dbReference>
<dbReference type="GO" id="GO:0005794">
    <property type="term" value="C:Golgi apparatus"/>
    <property type="evidence" value="ECO:0007669"/>
    <property type="project" value="UniProtKB-SubCell"/>
</dbReference>
<dbReference type="Pfam" id="PF04051">
    <property type="entry name" value="TRAPP"/>
    <property type="match status" value="1"/>
</dbReference>
<evidence type="ECO:0000256" key="6">
    <source>
        <dbReference type="ARBA" id="ARBA00022892"/>
    </source>
</evidence>
<protein>
    <recommendedName>
        <fullName evidence="8">Trafficking protein particle complex subunit BET3</fullName>
    </recommendedName>
</protein>
<dbReference type="GO" id="GO:0016236">
    <property type="term" value="P:macroautophagy"/>
    <property type="evidence" value="ECO:0007669"/>
    <property type="project" value="UniProtKB-ARBA"/>
</dbReference>